<dbReference type="AlphaFoldDB" id="A0A150JVF1"/>
<organism evidence="1 2">
    <name type="scientific">Heyndrickxia coagulans</name>
    <name type="common">Weizmannia coagulans</name>
    <dbReference type="NCBI Taxonomy" id="1398"/>
    <lineage>
        <taxon>Bacteria</taxon>
        <taxon>Bacillati</taxon>
        <taxon>Bacillota</taxon>
        <taxon>Bacilli</taxon>
        <taxon>Bacillales</taxon>
        <taxon>Bacillaceae</taxon>
        <taxon>Heyndrickxia</taxon>
    </lineage>
</organism>
<evidence type="ECO:0000313" key="1">
    <source>
        <dbReference type="EMBL" id="KYC60734.1"/>
    </source>
</evidence>
<sequence>MQICTQDEARPALSKFAGEERGLKKAHPRLDAPFSLIYK</sequence>
<proteinExistence type="predicted"/>
<gene>
    <name evidence="1" type="ORF">B4098_2978</name>
</gene>
<comment type="caution">
    <text evidence="1">The sequence shown here is derived from an EMBL/GenBank/DDBJ whole genome shotgun (WGS) entry which is preliminary data.</text>
</comment>
<evidence type="ECO:0000313" key="2">
    <source>
        <dbReference type="Proteomes" id="UP000075288"/>
    </source>
</evidence>
<protein>
    <submittedName>
        <fullName evidence="1">Uncharacterized protein</fullName>
    </submittedName>
</protein>
<accession>A0A150JVF1</accession>
<dbReference type="EMBL" id="LQYG01000083">
    <property type="protein sequence ID" value="KYC60734.1"/>
    <property type="molecule type" value="Genomic_DNA"/>
</dbReference>
<name>A0A150JVF1_HEYCO</name>
<dbReference type="Proteomes" id="UP000075288">
    <property type="component" value="Unassembled WGS sequence"/>
</dbReference>
<reference evidence="1 2" key="1">
    <citation type="submission" date="2016-01" db="EMBL/GenBank/DDBJ databases">
        <title>Genome Sequences of Twelve Sporeforming Bacillus Species Isolated from Foods.</title>
        <authorList>
            <person name="Berendsen E.M."/>
            <person name="Wells-Bennik M.H."/>
            <person name="Krawcyk A.O."/>
            <person name="De Jong A."/>
            <person name="Holsappel S."/>
            <person name="Eijlander R.T."/>
            <person name="Kuipers O.P."/>
        </authorList>
    </citation>
    <scope>NUCLEOTIDE SEQUENCE [LARGE SCALE GENOMIC DNA]</scope>
    <source>
        <strain evidence="1 2">B4098</strain>
    </source>
</reference>